<accession>A0AAJ4W9T8</accession>
<comment type="caution">
    <text evidence="1">The sequence shown here is derived from an EMBL/GenBank/DDBJ whole genome shotgun (WGS) entry which is preliminary data.</text>
</comment>
<organism evidence="1 2">
    <name type="scientific">Pragia fontium DSM 5563 = ATCC 49100</name>
    <dbReference type="NCBI Taxonomy" id="1122977"/>
    <lineage>
        <taxon>Bacteria</taxon>
        <taxon>Pseudomonadati</taxon>
        <taxon>Pseudomonadota</taxon>
        <taxon>Gammaproteobacteria</taxon>
        <taxon>Enterobacterales</taxon>
        <taxon>Budviciaceae</taxon>
        <taxon>Pragia</taxon>
    </lineage>
</organism>
<gene>
    <name evidence="1" type="ORF">SAMN02745723_103155</name>
</gene>
<dbReference type="Proteomes" id="UP000226420">
    <property type="component" value="Unassembled WGS sequence"/>
</dbReference>
<protein>
    <recommendedName>
        <fullName evidence="3">Pathogenicity locus</fullName>
    </recommendedName>
</protein>
<sequence length="78" mass="8427">MFSSEERSRMLAIKGVGETVISRLEQIGFSSLSQLAEADTGDVTKQIAQMMGSTCWHNSPQARGAIQGIIDLAKSIQN</sequence>
<proteinExistence type="predicted"/>
<dbReference type="Gene3D" id="1.10.150.20">
    <property type="entry name" value="5' to 3' exonuclease, C-terminal subdomain"/>
    <property type="match status" value="1"/>
</dbReference>
<reference evidence="1 2" key="1">
    <citation type="submission" date="2016-10" db="EMBL/GenBank/DDBJ databases">
        <authorList>
            <person name="Varghese N."/>
            <person name="Submissions S."/>
        </authorList>
    </citation>
    <scope>NUCLEOTIDE SEQUENCE [LARGE SCALE GENOMIC DNA]</scope>
    <source>
        <strain evidence="1 2">DSM 5563</strain>
    </source>
</reference>
<dbReference type="EMBL" id="FOLW01000003">
    <property type="protein sequence ID" value="SFC62941.1"/>
    <property type="molecule type" value="Genomic_DNA"/>
</dbReference>
<evidence type="ECO:0000313" key="2">
    <source>
        <dbReference type="Proteomes" id="UP000226420"/>
    </source>
</evidence>
<evidence type="ECO:0000313" key="1">
    <source>
        <dbReference type="EMBL" id="SFC62941.1"/>
    </source>
</evidence>
<name>A0AAJ4W9T8_9GAMM</name>
<evidence type="ECO:0008006" key="3">
    <source>
        <dbReference type="Google" id="ProtNLM"/>
    </source>
</evidence>
<dbReference type="AlphaFoldDB" id="A0AAJ4W9T8"/>